<sequence>MELQGDVTNAGEMVVV</sequence>
<dbReference type="AlphaFoldDB" id="A0A0A9C674"/>
<proteinExistence type="predicted"/>
<protein>
    <submittedName>
        <fullName evidence="1">Uncharacterized protein</fullName>
    </submittedName>
</protein>
<evidence type="ECO:0000313" key="1">
    <source>
        <dbReference type="EMBL" id="JAD69963.1"/>
    </source>
</evidence>
<dbReference type="EMBL" id="GBRH01227932">
    <property type="protein sequence ID" value="JAD69963.1"/>
    <property type="molecule type" value="Transcribed_RNA"/>
</dbReference>
<accession>A0A0A9C674</accession>
<name>A0A0A9C674_ARUDO</name>
<reference evidence="1" key="1">
    <citation type="submission" date="2014-09" db="EMBL/GenBank/DDBJ databases">
        <authorList>
            <person name="Magalhaes I.L.F."/>
            <person name="Oliveira U."/>
            <person name="Santos F.R."/>
            <person name="Vidigal T.H.D.A."/>
            <person name="Brescovit A.D."/>
            <person name="Santos A.J."/>
        </authorList>
    </citation>
    <scope>NUCLEOTIDE SEQUENCE</scope>
    <source>
        <tissue evidence="1">Shoot tissue taken approximately 20 cm above the soil surface</tissue>
    </source>
</reference>
<organism evidence="1">
    <name type="scientific">Arundo donax</name>
    <name type="common">Giant reed</name>
    <name type="synonym">Donax arundinaceus</name>
    <dbReference type="NCBI Taxonomy" id="35708"/>
    <lineage>
        <taxon>Eukaryota</taxon>
        <taxon>Viridiplantae</taxon>
        <taxon>Streptophyta</taxon>
        <taxon>Embryophyta</taxon>
        <taxon>Tracheophyta</taxon>
        <taxon>Spermatophyta</taxon>
        <taxon>Magnoliopsida</taxon>
        <taxon>Liliopsida</taxon>
        <taxon>Poales</taxon>
        <taxon>Poaceae</taxon>
        <taxon>PACMAD clade</taxon>
        <taxon>Arundinoideae</taxon>
        <taxon>Arundineae</taxon>
        <taxon>Arundo</taxon>
    </lineage>
</organism>
<reference evidence="1" key="2">
    <citation type="journal article" date="2015" name="Data Brief">
        <title>Shoot transcriptome of the giant reed, Arundo donax.</title>
        <authorList>
            <person name="Barrero R.A."/>
            <person name="Guerrero F.D."/>
            <person name="Moolhuijzen P."/>
            <person name="Goolsby J.A."/>
            <person name="Tidwell J."/>
            <person name="Bellgard S.E."/>
            <person name="Bellgard M.I."/>
        </authorList>
    </citation>
    <scope>NUCLEOTIDE SEQUENCE</scope>
    <source>
        <tissue evidence="1">Shoot tissue taken approximately 20 cm above the soil surface</tissue>
    </source>
</reference>